<keyword evidence="4" id="KW-1185">Reference proteome</keyword>
<reference evidence="2" key="2">
    <citation type="submission" date="2010-07" db="EMBL/GenBank/DDBJ databases">
        <authorList>
            <consortium name="The Broad Institute Genome Sequencing Platform"/>
            <consortium name="Broad Institute Genome Sequencing Center for Infectious Disease"/>
            <person name="Ma L.-J."/>
            <person name="Dead R."/>
            <person name="Young S."/>
            <person name="Zeng Q."/>
            <person name="Koehrsen M."/>
            <person name="Alvarado L."/>
            <person name="Berlin A."/>
            <person name="Chapman S.B."/>
            <person name="Chen Z."/>
            <person name="Freedman E."/>
            <person name="Gellesch M."/>
            <person name="Goldberg J."/>
            <person name="Griggs A."/>
            <person name="Gujja S."/>
            <person name="Heilman E.R."/>
            <person name="Heiman D."/>
            <person name="Hepburn T."/>
            <person name="Howarth C."/>
            <person name="Jen D."/>
            <person name="Larson L."/>
            <person name="Mehta T."/>
            <person name="Neiman D."/>
            <person name="Pearson M."/>
            <person name="Roberts A."/>
            <person name="Saif S."/>
            <person name="Shea T."/>
            <person name="Shenoy N."/>
            <person name="Sisk P."/>
            <person name="Stolte C."/>
            <person name="Sykes S."/>
            <person name="Walk T."/>
            <person name="White J."/>
            <person name="Yandava C."/>
            <person name="Haas B."/>
            <person name="Nusbaum C."/>
            <person name="Birren B."/>
        </authorList>
    </citation>
    <scope>NUCLEOTIDE SEQUENCE</scope>
    <source>
        <strain evidence="2">R3-111a-1</strain>
    </source>
</reference>
<accession>J3NYS8</accession>
<organism evidence="2">
    <name type="scientific">Gaeumannomyces tritici (strain R3-111a-1)</name>
    <name type="common">Wheat and barley take-all root rot fungus</name>
    <name type="synonym">Gaeumannomyces graminis var. tritici</name>
    <dbReference type="NCBI Taxonomy" id="644352"/>
    <lineage>
        <taxon>Eukaryota</taxon>
        <taxon>Fungi</taxon>
        <taxon>Dikarya</taxon>
        <taxon>Ascomycota</taxon>
        <taxon>Pezizomycotina</taxon>
        <taxon>Sordariomycetes</taxon>
        <taxon>Sordariomycetidae</taxon>
        <taxon>Magnaporthales</taxon>
        <taxon>Magnaporthaceae</taxon>
        <taxon>Gaeumannomyces</taxon>
    </lineage>
</organism>
<dbReference type="OrthoDB" id="5238873at2759"/>
<reference evidence="3" key="5">
    <citation type="submission" date="2018-04" db="UniProtKB">
        <authorList>
            <consortium name="EnsemblFungi"/>
        </authorList>
    </citation>
    <scope>IDENTIFICATION</scope>
    <source>
        <strain evidence="3">R3-111a-1</strain>
    </source>
</reference>
<dbReference type="HOGENOM" id="CLU_2687965_0_0_1"/>
<feature type="signal peptide" evidence="1">
    <location>
        <begin position="1"/>
        <end position="18"/>
    </location>
</feature>
<dbReference type="AlphaFoldDB" id="J3NYS8"/>
<proteinExistence type="predicted"/>
<evidence type="ECO:0000313" key="4">
    <source>
        <dbReference type="Proteomes" id="UP000006039"/>
    </source>
</evidence>
<dbReference type="eggNOG" id="ENOG502RNE8">
    <property type="taxonomic scope" value="Eukaryota"/>
</dbReference>
<keyword evidence="1" id="KW-0732">Signal</keyword>
<dbReference type="GeneID" id="20346888"/>
<dbReference type="VEuPathDB" id="FungiDB:GGTG_06430"/>
<reference evidence="2" key="3">
    <citation type="submission" date="2010-09" db="EMBL/GenBank/DDBJ databases">
        <title>Annotation of Gaeumannomyces graminis var. tritici R3-111a-1.</title>
        <authorList>
            <consortium name="The Broad Institute Genome Sequencing Platform"/>
            <person name="Ma L.-J."/>
            <person name="Dead R."/>
            <person name="Young S.K."/>
            <person name="Zeng Q."/>
            <person name="Gargeya S."/>
            <person name="Fitzgerald M."/>
            <person name="Haas B."/>
            <person name="Abouelleil A."/>
            <person name="Alvarado L."/>
            <person name="Arachchi H.M."/>
            <person name="Berlin A."/>
            <person name="Brown A."/>
            <person name="Chapman S.B."/>
            <person name="Chen Z."/>
            <person name="Dunbar C."/>
            <person name="Freedman E."/>
            <person name="Gearin G."/>
            <person name="Gellesch M."/>
            <person name="Goldberg J."/>
            <person name="Griggs A."/>
            <person name="Gujja S."/>
            <person name="Heiman D."/>
            <person name="Howarth C."/>
            <person name="Larson L."/>
            <person name="Lui A."/>
            <person name="MacDonald P.J.P."/>
            <person name="Mehta T."/>
            <person name="Montmayeur A."/>
            <person name="Murphy C."/>
            <person name="Neiman D."/>
            <person name="Pearson M."/>
            <person name="Priest M."/>
            <person name="Roberts A."/>
            <person name="Saif S."/>
            <person name="Shea T."/>
            <person name="Shenoy N."/>
            <person name="Sisk P."/>
            <person name="Stolte C."/>
            <person name="Sykes S."/>
            <person name="Yandava C."/>
            <person name="Wortman J."/>
            <person name="Nusbaum C."/>
            <person name="Birren B."/>
        </authorList>
    </citation>
    <scope>NUCLEOTIDE SEQUENCE</scope>
    <source>
        <strain evidence="2">R3-111a-1</strain>
    </source>
</reference>
<dbReference type="EnsemblFungi" id="EJT76511">
    <property type="protein sequence ID" value="EJT76511"/>
    <property type="gene ID" value="GGTG_06430"/>
</dbReference>
<evidence type="ECO:0000313" key="3">
    <source>
        <dbReference type="EnsemblFungi" id="EJT76511"/>
    </source>
</evidence>
<protein>
    <submittedName>
        <fullName evidence="2 3">Uncharacterized protein</fullName>
    </submittedName>
</protein>
<dbReference type="RefSeq" id="XP_009222511.1">
    <property type="nucleotide sequence ID" value="XM_009224247.1"/>
</dbReference>
<sequence length="74" mass="8028">MQFSKIQIFAILAVGAMANPIPADSPTDAATLQVRDETHLLVARNCEGRSTKASCEKFLSGCKWLHSSNYCVGK</sequence>
<gene>
    <name evidence="3" type="primary">20346888</name>
    <name evidence="2" type="ORF">GGTG_06430</name>
</gene>
<evidence type="ECO:0000256" key="1">
    <source>
        <dbReference type="SAM" id="SignalP"/>
    </source>
</evidence>
<dbReference type="Proteomes" id="UP000006039">
    <property type="component" value="Unassembled WGS sequence"/>
</dbReference>
<feature type="chain" id="PRO_5015094680" evidence="1">
    <location>
        <begin position="19"/>
        <end position="74"/>
    </location>
</feature>
<reference evidence="3" key="4">
    <citation type="journal article" date="2015" name="G3 (Bethesda)">
        <title>Genome sequences of three phytopathogenic species of the Magnaporthaceae family of fungi.</title>
        <authorList>
            <person name="Okagaki L.H."/>
            <person name="Nunes C.C."/>
            <person name="Sailsbery J."/>
            <person name="Clay B."/>
            <person name="Brown D."/>
            <person name="John T."/>
            <person name="Oh Y."/>
            <person name="Young N."/>
            <person name="Fitzgerald M."/>
            <person name="Haas B.J."/>
            <person name="Zeng Q."/>
            <person name="Young S."/>
            <person name="Adiconis X."/>
            <person name="Fan L."/>
            <person name="Levin J.Z."/>
            <person name="Mitchell T.K."/>
            <person name="Okubara P.A."/>
            <person name="Farman M.L."/>
            <person name="Kohn L.M."/>
            <person name="Birren B."/>
            <person name="Ma L.-J."/>
            <person name="Dean R.A."/>
        </authorList>
    </citation>
    <scope>NUCLEOTIDE SEQUENCE</scope>
    <source>
        <strain evidence="3">R3-111a-1</strain>
    </source>
</reference>
<dbReference type="EMBL" id="GL385397">
    <property type="protein sequence ID" value="EJT76511.1"/>
    <property type="molecule type" value="Genomic_DNA"/>
</dbReference>
<reference evidence="4" key="1">
    <citation type="submission" date="2010-07" db="EMBL/GenBank/DDBJ databases">
        <title>The genome sequence of Gaeumannomyces graminis var. tritici strain R3-111a-1.</title>
        <authorList>
            <consortium name="The Broad Institute Genome Sequencing Platform"/>
            <person name="Ma L.-J."/>
            <person name="Dead R."/>
            <person name="Young S."/>
            <person name="Zeng Q."/>
            <person name="Koehrsen M."/>
            <person name="Alvarado L."/>
            <person name="Berlin A."/>
            <person name="Chapman S.B."/>
            <person name="Chen Z."/>
            <person name="Freedman E."/>
            <person name="Gellesch M."/>
            <person name="Goldberg J."/>
            <person name="Griggs A."/>
            <person name="Gujja S."/>
            <person name="Heilman E.R."/>
            <person name="Heiman D."/>
            <person name="Hepburn T."/>
            <person name="Howarth C."/>
            <person name="Jen D."/>
            <person name="Larson L."/>
            <person name="Mehta T."/>
            <person name="Neiman D."/>
            <person name="Pearson M."/>
            <person name="Roberts A."/>
            <person name="Saif S."/>
            <person name="Shea T."/>
            <person name="Shenoy N."/>
            <person name="Sisk P."/>
            <person name="Stolte C."/>
            <person name="Sykes S."/>
            <person name="Walk T."/>
            <person name="White J."/>
            <person name="Yandava C."/>
            <person name="Haas B."/>
            <person name="Nusbaum C."/>
            <person name="Birren B."/>
        </authorList>
    </citation>
    <scope>NUCLEOTIDE SEQUENCE [LARGE SCALE GENOMIC DNA]</scope>
    <source>
        <strain evidence="4">R3-111a-1</strain>
    </source>
</reference>
<name>J3NYS8_GAET3</name>
<evidence type="ECO:0000313" key="2">
    <source>
        <dbReference type="EMBL" id="EJT76511.1"/>
    </source>
</evidence>